<dbReference type="InterPro" id="IPR019313">
    <property type="entry name" value="Mediator_Med17"/>
</dbReference>
<evidence type="ECO:0000256" key="3">
    <source>
        <dbReference type="ARBA" id="ARBA00023015"/>
    </source>
</evidence>
<reference evidence="7 8" key="1">
    <citation type="journal article" date="2014" name="Nat. Commun.">
        <title>Klebsormidium flaccidum genome reveals primary factors for plant terrestrial adaptation.</title>
        <authorList>
            <person name="Hori K."/>
            <person name="Maruyama F."/>
            <person name="Fujisawa T."/>
            <person name="Togashi T."/>
            <person name="Yamamoto N."/>
            <person name="Seo M."/>
            <person name="Sato S."/>
            <person name="Yamada T."/>
            <person name="Mori H."/>
            <person name="Tajima N."/>
            <person name="Moriyama T."/>
            <person name="Ikeuchi M."/>
            <person name="Watanabe M."/>
            <person name="Wada H."/>
            <person name="Kobayashi K."/>
            <person name="Saito M."/>
            <person name="Masuda T."/>
            <person name="Sasaki-Sekimoto Y."/>
            <person name="Mashiguchi K."/>
            <person name="Awai K."/>
            <person name="Shimojima M."/>
            <person name="Masuda S."/>
            <person name="Iwai M."/>
            <person name="Nobusawa T."/>
            <person name="Narise T."/>
            <person name="Kondo S."/>
            <person name="Saito H."/>
            <person name="Sato R."/>
            <person name="Murakawa M."/>
            <person name="Ihara Y."/>
            <person name="Oshima-Yamada Y."/>
            <person name="Ohtaka K."/>
            <person name="Satoh M."/>
            <person name="Sonobe K."/>
            <person name="Ishii M."/>
            <person name="Ohtani R."/>
            <person name="Kanamori-Sato M."/>
            <person name="Honoki R."/>
            <person name="Miyazaki D."/>
            <person name="Mochizuki H."/>
            <person name="Umetsu J."/>
            <person name="Higashi K."/>
            <person name="Shibata D."/>
            <person name="Kamiya Y."/>
            <person name="Sato N."/>
            <person name="Nakamura Y."/>
            <person name="Tabata S."/>
            <person name="Ida S."/>
            <person name="Kurokawa K."/>
            <person name="Ohta H."/>
        </authorList>
    </citation>
    <scope>NUCLEOTIDE SEQUENCE [LARGE SCALE GENOMIC DNA]</scope>
    <source>
        <strain evidence="7 8">NIES-2285</strain>
    </source>
</reference>
<dbReference type="EMBL" id="DF237553">
    <property type="protein sequence ID" value="GAQ90133.1"/>
    <property type="molecule type" value="Genomic_DNA"/>
</dbReference>
<name>A0A1Y1IHH7_KLENI</name>
<protein>
    <recommendedName>
        <fullName evidence="9">Mediator complex subunit 17</fullName>
    </recommendedName>
</protein>
<dbReference type="GO" id="GO:0003712">
    <property type="term" value="F:transcription coregulator activity"/>
    <property type="evidence" value="ECO:0000318"/>
    <property type="project" value="GO_Central"/>
</dbReference>
<evidence type="ECO:0000313" key="8">
    <source>
        <dbReference type="Proteomes" id="UP000054558"/>
    </source>
</evidence>
<keyword evidence="8" id="KW-1185">Reference proteome</keyword>
<keyword evidence="4" id="KW-0804">Transcription</keyword>
<evidence type="ECO:0000256" key="1">
    <source>
        <dbReference type="ARBA" id="ARBA00004123"/>
    </source>
</evidence>
<evidence type="ECO:0000256" key="4">
    <source>
        <dbReference type="ARBA" id="ARBA00023163"/>
    </source>
</evidence>
<dbReference type="OrthoDB" id="2020583at2759"/>
<comment type="similarity">
    <text evidence="2">Belongs to the Mediator complex subunit 17 family.</text>
</comment>
<keyword evidence="5" id="KW-0539">Nucleus</keyword>
<dbReference type="GO" id="GO:0016592">
    <property type="term" value="C:mediator complex"/>
    <property type="evidence" value="ECO:0000318"/>
    <property type="project" value="GO_Central"/>
</dbReference>
<keyword evidence="3" id="KW-0805">Transcription regulation</keyword>
<gene>
    <name evidence="7" type="ORF">KFL_006040050</name>
</gene>
<dbReference type="AlphaFoldDB" id="A0A1Y1IHH7"/>
<evidence type="ECO:0008006" key="9">
    <source>
        <dbReference type="Google" id="ProtNLM"/>
    </source>
</evidence>
<sequence>MASFRKRGAVALALDPLPFKKLRHITAEGGEEASKEPTRDEQLGALLGRLPFQADGATLPAALGGAAGGAAENAGRQQWMRELGEQLAAAQEELNIMLDVIHQVEAGTLVTVENVQRPKPTLAEHKDDVAKRVGMKQAATQSAHERLQAVAQRIKSTVDTDQAFYDDLRRLQADWKVKRLVSHGRVRFLVDLSLPPPMRGAPPVSSRLRSSLPEREQAAAQVELTRGKDGHVAAVPEAHRPQWEFVVQIHEQGGHIQRESEATGASEHDGPDVAMIDVKEGGEAFVGEKAETAVSNLGRGREAGPSQGANIEEVHVRLRRLQASLIAEGVFDSHLGEAVAHPPSGALVVRASTSELELSLAHGQRLRLYLRRTPRGGVEEHGRAGEGKAAEARAFLMEHFIEVRYGGQKRGRSGTEEEEKKQRRGGDHGGSGSAEAEGGLARLCRALQQEHAWSIIQRQVEKAVRAIPGAHTTACLPSLFRSPPAEWWLAVHVAGREVVTVLDDGTRCQIRGQGAPHHGDINAAYITAYVQDEIARYQIRQVCTAALERHLAAELRGLLTVVLVAALDDEHERTGWASLRRALVPENGSKIDADVEKAELWVTASPASSDGGIGWQVTYKAQRKGWRGKREGVKGHDVPLEVVKKMGGEGKLGEFLTWLTGVISTGQ</sequence>
<comment type="subcellular location">
    <subcellularLocation>
        <location evidence="1">Nucleus</location>
    </subcellularLocation>
</comment>
<evidence type="ECO:0000256" key="6">
    <source>
        <dbReference type="SAM" id="MobiDB-lite"/>
    </source>
</evidence>
<dbReference type="GO" id="GO:0006357">
    <property type="term" value="P:regulation of transcription by RNA polymerase II"/>
    <property type="evidence" value="ECO:0000318"/>
    <property type="project" value="GO_Central"/>
</dbReference>
<evidence type="ECO:0000256" key="5">
    <source>
        <dbReference type="ARBA" id="ARBA00023242"/>
    </source>
</evidence>
<dbReference type="STRING" id="105231.A0A1Y1IHH7"/>
<dbReference type="PANTHER" id="PTHR13114">
    <property type="entry name" value="MEDIATOR OF RNA POLYMERASE II TRANSCRIPTION SUBUNIT 17"/>
    <property type="match status" value="1"/>
</dbReference>
<feature type="compositionally biased region" description="Basic and acidic residues" evidence="6">
    <location>
        <begin position="413"/>
        <end position="427"/>
    </location>
</feature>
<evidence type="ECO:0000256" key="2">
    <source>
        <dbReference type="ARBA" id="ARBA00005635"/>
    </source>
</evidence>
<dbReference type="GO" id="GO:0070847">
    <property type="term" value="C:core mediator complex"/>
    <property type="evidence" value="ECO:0000318"/>
    <property type="project" value="GO_Central"/>
</dbReference>
<evidence type="ECO:0000313" key="7">
    <source>
        <dbReference type="EMBL" id="GAQ90133.1"/>
    </source>
</evidence>
<feature type="region of interest" description="Disordered" evidence="6">
    <location>
        <begin position="407"/>
        <end position="436"/>
    </location>
</feature>
<dbReference type="PANTHER" id="PTHR13114:SF7">
    <property type="entry name" value="MEDIATOR OF RNA POLYMERASE II TRANSCRIPTION SUBUNIT 17"/>
    <property type="match status" value="1"/>
</dbReference>
<organism evidence="7 8">
    <name type="scientific">Klebsormidium nitens</name>
    <name type="common">Green alga</name>
    <name type="synonym">Ulothrix nitens</name>
    <dbReference type="NCBI Taxonomy" id="105231"/>
    <lineage>
        <taxon>Eukaryota</taxon>
        <taxon>Viridiplantae</taxon>
        <taxon>Streptophyta</taxon>
        <taxon>Klebsormidiophyceae</taxon>
        <taxon>Klebsormidiales</taxon>
        <taxon>Klebsormidiaceae</taxon>
        <taxon>Klebsormidium</taxon>
    </lineage>
</organism>
<accession>A0A1Y1IHH7</accession>
<dbReference type="Proteomes" id="UP000054558">
    <property type="component" value="Unassembled WGS sequence"/>
</dbReference>
<proteinExistence type="inferred from homology"/>